<name>A0ABD2QME0_9PLAT</name>
<accession>A0ABD2QME0</accession>
<dbReference type="EMBL" id="JBJKFK010000062">
    <property type="protein sequence ID" value="KAL3320302.1"/>
    <property type="molecule type" value="Genomic_DNA"/>
</dbReference>
<evidence type="ECO:0000259" key="6">
    <source>
        <dbReference type="Pfam" id="PF00520"/>
    </source>
</evidence>
<dbReference type="InterPro" id="IPR005821">
    <property type="entry name" value="Ion_trans_dom"/>
</dbReference>
<dbReference type="Pfam" id="PF00520">
    <property type="entry name" value="Ion_trans"/>
    <property type="match status" value="1"/>
</dbReference>
<comment type="caution">
    <text evidence="7">The sequence shown here is derived from an EMBL/GenBank/DDBJ whole genome shotgun (WGS) entry which is preliminary data.</text>
</comment>
<dbReference type="PANTHER" id="PTHR10037">
    <property type="entry name" value="VOLTAGE-GATED CATION CHANNEL CALCIUM AND SODIUM"/>
    <property type="match status" value="1"/>
</dbReference>
<comment type="subcellular location">
    <subcellularLocation>
        <location evidence="1">Membrane</location>
        <topology evidence="1">Multi-pass membrane protein</topology>
    </subcellularLocation>
</comment>
<protein>
    <submittedName>
        <fullName evidence="7">Voltage-dependent T-type calcium channel subunit alpha-1H</fullName>
    </submittedName>
</protein>
<evidence type="ECO:0000256" key="1">
    <source>
        <dbReference type="ARBA" id="ARBA00004141"/>
    </source>
</evidence>
<keyword evidence="4 5" id="KW-0472">Membrane</keyword>
<organism evidence="7 8">
    <name type="scientific">Cichlidogyrus casuarinus</name>
    <dbReference type="NCBI Taxonomy" id="1844966"/>
    <lineage>
        <taxon>Eukaryota</taxon>
        <taxon>Metazoa</taxon>
        <taxon>Spiralia</taxon>
        <taxon>Lophotrochozoa</taxon>
        <taxon>Platyhelminthes</taxon>
        <taxon>Monogenea</taxon>
        <taxon>Monopisthocotylea</taxon>
        <taxon>Dactylogyridea</taxon>
        <taxon>Ancyrocephalidae</taxon>
        <taxon>Cichlidogyrus</taxon>
    </lineage>
</organism>
<evidence type="ECO:0000256" key="4">
    <source>
        <dbReference type="ARBA" id="ARBA00023136"/>
    </source>
</evidence>
<dbReference type="InterPro" id="IPR027359">
    <property type="entry name" value="Volt_channel_dom_sf"/>
</dbReference>
<keyword evidence="3 5" id="KW-1133">Transmembrane helix</keyword>
<feature type="domain" description="Ion transport" evidence="6">
    <location>
        <begin position="8"/>
        <end position="258"/>
    </location>
</feature>
<dbReference type="Gene3D" id="1.10.287.70">
    <property type="match status" value="1"/>
</dbReference>
<feature type="transmembrane region" description="Helical" evidence="5">
    <location>
        <begin position="87"/>
        <end position="120"/>
    </location>
</feature>
<dbReference type="AlphaFoldDB" id="A0ABD2QME0"/>
<dbReference type="Proteomes" id="UP001626550">
    <property type="component" value="Unassembled WGS sequence"/>
</dbReference>
<dbReference type="SUPFAM" id="SSF81324">
    <property type="entry name" value="Voltage-gated potassium channels"/>
    <property type="match status" value="1"/>
</dbReference>
<gene>
    <name evidence="7" type="primary">CACNA1H</name>
    <name evidence="7" type="ORF">Ciccas_001017</name>
</gene>
<feature type="transmembrane region" description="Helical" evidence="5">
    <location>
        <begin position="27"/>
        <end position="46"/>
    </location>
</feature>
<feature type="transmembrane region" description="Helical" evidence="5">
    <location>
        <begin position="245"/>
        <end position="262"/>
    </location>
</feature>
<keyword evidence="2 5" id="KW-0812">Transmembrane</keyword>
<evidence type="ECO:0000256" key="3">
    <source>
        <dbReference type="ARBA" id="ARBA00022989"/>
    </source>
</evidence>
<sequence length="271" mass="30926">MHDPCEIETCKNDANCMGILDKIDNIILLYFVLEMLIKMTAMGIWGKLGYLGDSWNRLDFFITVSLTAIRAIRVLRPLRAINRIPSLRILVMLLLDTLPMLGNVLLLCFFVFFIFGIIAVQMWSGILRQRCFMPAQFYQDLPLGLRGKLPEYYKLNNSETNEFGESEKEFICSTNETNGLKSCSAIPASMFIFHNNTSTVCNRSYVIGEDSTPTEQGECINWNQYYNDCRAEAKNPYKGAINFDNIGAAWVAIFQVILFLQLQMNRASLSQ</sequence>
<proteinExistence type="predicted"/>
<dbReference type="GO" id="GO:0016020">
    <property type="term" value="C:membrane"/>
    <property type="evidence" value="ECO:0007669"/>
    <property type="project" value="UniProtKB-SubCell"/>
</dbReference>
<evidence type="ECO:0000313" key="7">
    <source>
        <dbReference type="EMBL" id="KAL3320302.1"/>
    </source>
</evidence>
<evidence type="ECO:0000313" key="8">
    <source>
        <dbReference type="Proteomes" id="UP001626550"/>
    </source>
</evidence>
<evidence type="ECO:0000256" key="2">
    <source>
        <dbReference type="ARBA" id="ARBA00022692"/>
    </source>
</evidence>
<dbReference type="InterPro" id="IPR043203">
    <property type="entry name" value="VGCC_Ca_Na"/>
</dbReference>
<keyword evidence="8" id="KW-1185">Reference proteome</keyword>
<dbReference type="PANTHER" id="PTHR10037:SF230">
    <property type="entry name" value="CA[2+]-CHANNEL PROTEIN ALPHA[[1]] SUBUNIT T, ISOFORM F"/>
    <property type="match status" value="1"/>
</dbReference>
<reference evidence="7 8" key="1">
    <citation type="submission" date="2024-11" db="EMBL/GenBank/DDBJ databases">
        <title>Adaptive evolution of stress response genes in parasites aligns with host niche diversity.</title>
        <authorList>
            <person name="Hahn C."/>
            <person name="Resl P."/>
        </authorList>
    </citation>
    <scope>NUCLEOTIDE SEQUENCE [LARGE SCALE GENOMIC DNA]</scope>
    <source>
        <strain evidence="7">EGGRZ-B1_66</strain>
        <tissue evidence="7">Body</tissue>
    </source>
</reference>
<dbReference type="Gene3D" id="1.20.120.350">
    <property type="entry name" value="Voltage-gated potassium channels. Chain C"/>
    <property type="match status" value="1"/>
</dbReference>
<evidence type="ECO:0000256" key="5">
    <source>
        <dbReference type="SAM" id="Phobius"/>
    </source>
</evidence>